<evidence type="ECO:0000259" key="3">
    <source>
        <dbReference type="PROSITE" id="PS50837"/>
    </source>
</evidence>
<dbReference type="Gene3D" id="3.40.50.300">
    <property type="entry name" value="P-loop containing nucleotide triphosphate hydrolases"/>
    <property type="match status" value="1"/>
</dbReference>
<feature type="compositionally biased region" description="Low complexity" evidence="2">
    <location>
        <begin position="157"/>
        <end position="170"/>
    </location>
</feature>
<name>A0A4Q4SSD7_9PEZI</name>
<dbReference type="InterPro" id="IPR031359">
    <property type="entry name" value="NACHT_N"/>
</dbReference>
<dbReference type="AlphaFoldDB" id="A0A4Q4SSD7"/>
<dbReference type="OrthoDB" id="163438at2759"/>
<feature type="compositionally biased region" description="Low complexity" evidence="2">
    <location>
        <begin position="64"/>
        <end position="75"/>
    </location>
</feature>
<dbReference type="InterPro" id="IPR027417">
    <property type="entry name" value="P-loop_NTPase"/>
</dbReference>
<evidence type="ECO:0000256" key="2">
    <source>
        <dbReference type="SAM" id="MobiDB-lite"/>
    </source>
</evidence>
<dbReference type="STRING" id="155417.A0A4Q4SSD7"/>
<reference evidence="4 5" key="1">
    <citation type="submission" date="2018-06" db="EMBL/GenBank/DDBJ databases">
        <title>Complete Genomes of Monosporascus.</title>
        <authorList>
            <person name="Robinson A.J."/>
            <person name="Natvig D.O."/>
        </authorList>
    </citation>
    <scope>NUCLEOTIDE SEQUENCE [LARGE SCALE GENOMIC DNA]</scope>
    <source>
        <strain evidence="4 5">CBS 110550</strain>
    </source>
</reference>
<proteinExistence type="predicted"/>
<keyword evidence="5" id="KW-1185">Reference proteome</keyword>
<dbReference type="PROSITE" id="PS50837">
    <property type="entry name" value="NACHT"/>
    <property type="match status" value="1"/>
</dbReference>
<feature type="region of interest" description="Disordered" evidence="2">
    <location>
        <begin position="156"/>
        <end position="185"/>
    </location>
</feature>
<feature type="domain" description="NACHT" evidence="3">
    <location>
        <begin position="488"/>
        <end position="631"/>
    </location>
</feature>
<dbReference type="InterPro" id="IPR056884">
    <property type="entry name" value="NPHP3-like_N"/>
</dbReference>
<dbReference type="Proteomes" id="UP000293360">
    <property type="component" value="Unassembled WGS sequence"/>
</dbReference>
<accession>A0A4Q4SSD7</accession>
<evidence type="ECO:0000313" key="5">
    <source>
        <dbReference type="Proteomes" id="UP000293360"/>
    </source>
</evidence>
<dbReference type="PANTHER" id="PTHR10039:SF17">
    <property type="entry name" value="FUNGAL STAND N-TERMINAL GOODBYE DOMAIN-CONTAINING PROTEIN-RELATED"/>
    <property type="match status" value="1"/>
</dbReference>
<dbReference type="InterPro" id="IPR007111">
    <property type="entry name" value="NACHT_NTPase"/>
</dbReference>
<feature type="compositionally biased region" description="Low complexity" evidence="2">
    <location>
        <begin position="29"/>
        <end position="47"/>
    </location>
</feature>
<sequence length="828" mass="92870">MSFFKSLKSGLRDRWGKVPKESKRIQDGASKTAAAALPTSTTTLSTANVEPCPPEQANLASTEPAIPTRIPAPATQSVSSKLPPTPARVRCNSLSSGHNPPKDGASDAPQSLWDCAYAALRSKDSALVENYEKVLSRELETGAYLLHATSRVFNAVGGSDSSPIDSGSPGRAQENLDDTDNLIDNDPTVRREQLDKIIEAGRQRMDERKIKYRIAGCEFVLQDQIAQAAKLVQWAKALVDEGVKASPGASMAWCGVCLVLPLLTQPKDAEDANTGGLAYVTTRLRFYVALEPLLLPKNRDSAVGISADLKEAFENNVVDLYQHVLEFQFKSVLRFFRGRLRNLGRDLIQCEDWSGMLSKVQELEKTLDGDFKKINDSVLRRKLEEISESAKNSLGLMRGLLSVAEEHLRVDKELLQLHKDTAKQAMSDKEKECHQLFRLTKNNNATDELYGDASYEWYKGRVEDRVEGTCQWFLSHEHFRTWLGQDSGPLLVSADPGCGKSVLAKYLIDQGLPRSATICYFFFKDQDQNTVRQALCAMLHQLFSHQPSLIRHAMPEYSKNGPGLISTTASLWEILERTVQDLQAGPVILVLDALDECVESDFRDLIRMLKRLFRGDKQSRGKMRCLLTSRPYGHIVSEFEELVDSFPYIRIPGEEESETISQEVNHVIEYRVEQLAKEKRLSKEIKDHIAQRLLGIPHRTYLWVYLVFDYLKALDFKKIKKGIESTIAVLPGSVNQAYEKILDRSKEHLMISTLKKKKTLNCASDPGLDYSSQSTMGRSISFIKPLENFSSETCRLLLFRQSFAGIALSPTSTHTRCLRRSVSLILTC</sequence>
<dbReference type="PANTHER" id="PTHR10039">
    <property type="entry name" value="AMELOGENIN"/>
    <property type="match status" value="1"/>
</dbReference>
<evidence type="ECO:0000313" key="4">
    <source>
        <dbReference type="EMBL" id="RYO74937.1"/>
    </source>
</evidence>
<feature type="region of interest" description="Disordered" evidence="2">
    <location>
        <begin position="1"/>
        <end position="107"/>
    </location>
</feature>
<evidence type="ECO:0000256" key="1">
    <source>
        <dbReference type="ARBA" id="ARBA00022737"/>
    </source>
</evidence>
<dbReference type="InterPro" id="IPR055497">
    <property type="entry name" value="DUF7069"/>
</dbReference>
<dbReference type="EMBL" id="QJNU01001574">
    <property type="protein sequence ID" value="RYO74937.1"/>
    <property type="molecule type" value="Genomic_DNA"/>
</dbReference>
<dbReference type="Pfam" id="PF23239">
    <property type="entry name" value="DUF7069"/>
    <property type="match status" value="1"/>
</dbReference>
<dbReference type="Pfam" id="PF17100">
    <property type="entry name" value="NACHT_N"/>
    <property type="match status" value="1"/>
</dbReference>
<comment type="caution">
    <text evidence="4">The sequence shown here is derived from an EMBL/GenBank/DDBJ whole genome shotgun (WGS) entry which is preliminary data.</text>
</comment>
<protein>
    <recommendedName>
        <fullName evidence="3">NACHT domain-containing protein</fullName>
    </recommendedName>
</protein>
<organism evidence="4 5">
    <name type="scientific">Monosporascus ibericus</name>
    <dbReference type="NCBI Taxonomy" id="155417"/>
    <lineage>
        <taxon>Eukaryota</taxon>
        <taxon>Fungi</taxon>
        <taxon>Dikarya</taxon>
        <taxon>Ascomycota</taxon>
        <taxon>Pezizomycotina</taxon>
        <taxon>Sordariomycetes</taxon>
        <taxon>Xylariomycetidae</taxon>
        <taxon>Xylariales</taxon>
        <taxon>Xylariales incertae sedis</taxon>
        <taxon>Monosporascus</taxon>
    </lineage>
</organism>
<dbReference type="SUPFAM" id="SSF52540">
    <property type="entry name" value="P-loop containing nucleoside triphosphate hydrolases"/>
    <property type="match status" value="1"/>
</dbReference>
<gene>
    <name evidence="4" type="ORF">DL764_010619</name>
</gene>
<feature type="compositionally biased region" description="Basic and acidic residues" evidence="2">
    <location>
        <begin position="10"/>
        <end position="26"/>
    </location>
</feature>
<dbReference type="Pfam" id="PF24883">
    <property type="entry name" value="NPHP3_N"/>
    <property type="match status" value="1"/>
</dbReference>
<keyword evidence="1" id="KW-0677">Repeat</keyword>